<feature type="compositionally biased region" description="Polar residues" evidence="1">
    <location>
        <begin position="29"/>
        <end position="39"/>
    </location>
</feature>
<gene>
    <name evidence="2" type="ORF">NP493_279g00001</name>
</gene>
<dbReference type="AlphaFoldDB" id="A0AAD9UC98"/>
<evidence type="ECO:0000256" key="1">
    <source>
        <dbReference type="SAM" id="MobiDB-lite"/>
    </source>
</evidence>
<evidence type="ECO:0000313" key="3">
    <source>
        <dbReference type="Proteomes" id="UP001209878"/>
    </source>
</evidence>
<evidence type="ECO:0000313" key="2">
    <source>
        <dbReference type="EMBL" id="KAK2184143.1"/>
    </source>
</evidence>
<dbReference type="Proteomes" id="UP001209878">
    <property type="component" value="Unassembled WGS sequence"/>
</dbReference>
<sequence>MESTDGQQHLWAHGGRVTAPDRREPLSLLPQSAGVSRTVTRNERLTYTKRAPGTARCDKSPPNDTHQWGEQVSPPDKDIHDIRKDVGDTSKHAECGTATSCRKLTTDGSEGDSTRTLAQSGGGDLVVIGGVSDSGGTTDSPVDPDSHSSGNTVPRNVAQLETLAADQSKEPVGKQQSLQLNKCHNRRLKLKTVFRSWPSTCSR</sequence>
<protein>
    <submittedName>
        <fullName evidence="2">Uncharacterized protein</fullName>
    </submittedName>
</protein>
<organism evidence="2 3">
    <name type="scientific">Ridgeia piscesae</name>
    <name type="common">Tubeworm</name>
    <dbReference type="NCBI Taxonomy" id="27915"/>
    <lineage>
        <taxon>Eukaryota</taxon>
        <taxon>Metazoa</taxon>
        <taxon>Spiralia</taxon>
        <taxon>Lophotrochozoa</taxon>
        <taxon>Annelida</taxon>
        <taxon>Polychaeta</taxon>
        <taxon>Sedentaria</taxon>
        <taxon>Canalipalpata</taxon>
        <taxon>Sabellida</taxon>
        <taxon>Siboglinidae</taxon>
        <taxon>Ridgeia</taxon>
    </lineage>
</organism>
<reference evidence="2" key="1">
    <citation type="journal article" date="2023" name="Mol. Biol. Evol.">
        <title>Third-Generation Sequencing Reveals the Adaptive Role of the Epigenome in Three Deep-Sea Polychaetes.</title>
        <authorList>
            <person name="Perez M."/>
            <person name="Aroh O."/>
            <person name="Sun Y."/>
            <person name="Lan Y."/>
            <person name="Juniper S.K."/>
            <person name="Young C.R."/>
            <person name="Angers B."/>
            <person name="Qian P.Y."/>
        </authorList>
    </citation>
    <scope>NUCLEOTIDE SEQUENCE</scope>
    <source>
        <strain evidence="2">R07B-5</strain>
    </source>
</reference>
<accession>A0AAD9UC98</accession>
<comment type="caution">
    <text evidence="2">The sequence shown here is derived from an EMBL/GenBank/DDBJ whole genome shotgun (WGS) entry which is preliminary data.</text>
</comment>
<keyword evidence="3" id="KW-1185">Reference proteome</keyword>
<proteinExistence type="predicted"/>
<feature type="region of interest" description="Disordered" evidence="1">
    <location>
        <begin position="105"/>
        <end position="156"/>
    </location>
</feature>
<dbReference type="EMBL" id="JAODUO010000280">
    <property type="protein sequence ID" value="KAK2184143.1"/>
    <property type="molecule type" value="Genomic_DNA"/>
</dbReference>
<feature type="region of interest" description="Disordered" evidence="1">
    <location>
        <begin position="1"/>
        <end position="78"/>
    </location>
</feature>
<feature type="compositionally biased region" description="Low complexity" evidence="1">
    <location>
        <begin position="125"/>
        <end position="140"/>
    </location>
</feature>
<name>A0AAD9UC98_RIDPI</name>